<evidence type="ECO:0000313" key="3">
    <source>
        <dbReference type="Proteomes" id="UP000000495"/>
    </source>
</evidence>
<dbReference type="HOGENOM" id="CLU_3390651_0_0_0"/>
<feature type="compositionally biased region" description="Basic and acidic residues" evidence="1">
    <location>
        <begin position="20"/>
        <end position="32"/>
    </location>
</feature>
<evidence type="ECO:0000256" key="1">
    <source>
        <dbReference type="SAM" id="MobiDB-lite"/>
    </source>
</evidence>
<dbReference type="AlphaFoldDB" id="F8L0Z4"/>
<feature type="region of interest" description="Disordered" evidence="1">
    <location>
        <begin position="1"/>
        <end position="32"/>
    </location>
</feature>
<proteinExistence type="predicted"/>
<reference key="1">
    <citation type="journal article" date="2011" name="Mol. Biol. Evol.">
        <title>Unity in variety -- the pan-genome of the Chlamydiae.</title>
        <authorList>
            <person name="Collingro A."/>
            <person name="Tischler P."/>
            <person name="Weinmaier T."/>
            <person name="Penz T."/>
            <person name="Heinz E."/>
            <person name="Brunham R.C."/>
            <person name="Read T.D."/>
            <person name="Bavoil P.M."/>
            <person name="Sachse K."/>
            <person name="Kahane S."/>
            <person name="Friedman M.G."/>
            <person name="Rattei T."/>
            <person name="Myers G.S.A."/>
            <person name="Horn M."/>
        </authorList>
    </citation>
    <scope>NUCLEOTIDE SEQUENCE</scope>
    <source>
        <strain>UV7</strain>
    </source>
</reference>
<protein>
    <submittedName>
        <fullName evidence="2">Uncharacterized protein</fullName>
    </submittedName>
</protein>
<name>F8L0Z4_PARAV</name>
<gene>
    <name evidence="2" type="ordered locus">PUV_19610</name>
</gene>
<keyword evidence="3" id="KW-1185">Reference proteome</keyword>
<reference evidence="2 3" key="2">
    <citation type="journal article" date="2011" name="Mol. Biol. Evol.">
        <title>Unity in variety--the pan-genome of the Chlamydiae.</title>
        <authorList>
            <person name="Collingro A."/>
            <person name="Tischler P."/>
            <person name="Weinmaier T."/>
            <person name="Penz T."/>
            <person name="Heinz E."/>
            <person name="Brunham R.C."/>
            <person name="Read T.D."/>
            <person name="Bavoil P.M."/>
            <person name="Sachse K."/>
            <person name="Kahane S."/>
            <person name="Friedman M.G."/>
            <person name="Rattei T."/>
            <person name="Myers G.S."/>
            <person name="Horn M."/>
        </authorList>
    </citation>
    <scope>NUCLEOTIDE SEQUENCE [LARGE SCALE GENOMIC DNA]</scope>
    <source>
        <strain evidence="3">UV7</strain>
    </source>
</reference>
<sequence length="32" mass="3737">MVKKKSNRKRSPDTIKNGATKREKQRKSEGSY</sequence>
<dbReference type="Proteomes" id="UP000000495">
    <property type="component" value="Chromosome"/>
</dbReference>
<evidence type="ECO:0000313" key="2">
    <source>
        <dbReference type="EMBL" id="CCB86911.1"/>
    </source>
</evidence>
<organism evidence="2 3">
    <name type="scientific">Parachlamydia acanthamoebae (strain UV7)</name>
    <dbReference type="NCBI Taxonomy" id="765952"/>
    <lineage>
        <taxon>Bacteria</taxon>
        <taxon>Pseudomonadati</taxon>
        <taxon>Chlamydiota</taxon>
        <taxon>Chlamydiia</taxon>
        <taxon>Parachlamydiales</taxon>
        <taxon>Parachlamydiaceae</taxon>
        <taxon>Parachlamydia</taxon>
    </lineage>
</organism>
<dbReference type="EMBL" id="FR872580">
    <property type="protein sequence ID" value="CCB86911.1"/>
    <property type="molecule type" value="Genomic_DNA"/>
</dbReference>
<dbReference type="KEGG" id="puv:PUV_19610"/>
<accession>F8L0Z4</accession>